<dbReference type="Proteomes" id="UP001189429">
    <property type="component" value="Unassembled WGS sequence"/>
</dbReference>
<protein>
    <recommendedName>
        <fullName evidence="3">Poly(ADP-ribose) glycohydrolase</fullName>
    </recommendedName>
</protein>
<evidence type="ECO:0000313" key="2">
    <source>
        <dbReference type="Proteomes" id="UP001189429"/>
    </source>
</evidence>
<name>A0ABN9PI03_9DINO</name>
<feature type="non-terminal residue" evidence="1">
    <location>
        <position position="1"/>
    </location>
</feature>
<reference evidence="1" key="1">
    <citation type="submission" date="2023-10" db="EMBL/GenBank/DDBJ databases">
        <authorList>
            <person name="Chen Y."/>
            <person name="Shah S."/>
            <person name="Dougan E. K."/>
            <person name="Thang M."/>
            <person name="Chan C."/>
        </authorList>
    </citation>
    <scope>NUCLEOTIDE SEQUENCE [LARGE SCALE GENOMIC DNA]</scope>
</reference>
<organism evidence="1 2">
    <name type="scientific">Prorocentrum cordatum</name>
    <dbReference type="NCBI Taxonomy" id="2364126"/>
    <lineage>
        <taxon>Eukaryota</taxon>
        <taxon>Sar</taxon>
        <taxon>Alveolata</taxon>
        <taxon>Dinophyceae</taxon>
        <taxon>Prorocentrales</taxon>
        <taxon>Prorocentraceae</taxon>
        <taxon>Prorocentrum</taxon>
    </lineage>
</organism>
<keyword evidence="2" id="KW-1185">Reference proteome</keyword>
<gene>
    <name evidence="1" type="ORF">PCOR1329_LOCUS2099</name>
</gene>
<feature type="non-terminal residue" evidence="1">
    <location>
        <position position="266"/>
    </location>
</feature>
<sequence length="266" mass="28923">VAANQWARRRRKCVVHAVSHWLSEACAAGLGVDLTKAIWPTKAMPQGDSCALGAMTAPLCPGTQSPPWIGRDDRSLGAKGERASADLRAGLEATQAFDSDVGFVENAATRQEWGAPGKQRVEHFGLTAVPADPSQPILPRGGWQELFAALAVLASLPGAMDVRERLSVAPLVAPVPRAVPDQPFWAILRSRCSTWWCHWRWWAQRIMLRPPLSPAIAAATALASPSLVWSLVARRAVAEHFELLGLTSCRFDLEWGLQVSVDRNDS</sequence>
<comment type="caution">
    <text evidence="1">The sequence shown here is derived from an EMBL/GenBank/DDBJ whole genome shotgun (WGS) entry which is preliminary data.</text>
</comment>
<evidence type="ECO:0000313" key="1">
    <source>
        <dbReference type="EMBL" id="CAK0791040.1"/>
    </source>
</evidence>
<accession>A0ABN9PI03</accession>
<evidence type="ECO:0008006" key="3">
    <source>
        <dbReference type="Google" id="ProtNLM"/>
    </source>
</evidence>
<proteinExistence type="predicted"/>
<dbReference type="EMBL" id="CAUYUJ010000520">
    <property type="protein sequence ID" value="CAK0791040.1"/>
    <property type="molecule type" value="Genomic_DNA"/>
</dbReference>